<feature type="region of interest" description="Disordered" evidence="1">
    <location>
        <begin position="727"/>
        <end position="765"/>
    </location>
</feature>
<feature type="region of interest" description="Disordered" evidence="1">
    <location>
        <begin position="479"/>
        <end position="503"/>
    </location>
</feature>
<feature type="region of interest" description="Disordered" evidence="1">
    <location>
        <begin position="556"/>
        <end position="629"/>
    </location>
</feature>
<feature type="compositionally biased region" description="Polar residues" evidence="1">
    <location>
        <begin position="348"/>
        <end position="360"/>
    </location>
</feature>
<feature type="compositionally biased region" description="Polar residues" evidence="1">
    <location>
        <begin position="88"/>
        <end position="106"/>
    </location>
</feature>
<feature type="compositionally biased region" description="Low complexity" evidence="1">
    <location>
        <begin position="42"/>
        <end position="69"/>
    </location>
</feature>
<dbReference type="EMBL" id="GAMC01021002">
    <property type="protein sequence ID" value="JAB85553.1"/>
    <property type="molecule type" value="mRNA"/>
</dbReference>
<dbReference type="AlphaFoldDB" id="W8AM73"/>
<dbReference type="EMBL" id="GAMC01021004">
    <property type="protein sequence ID" value="JAB85551.1"/>
    <property type="molecule type" value="mRNA"/>
</dbReference>
<feature type="compositionally biased region" description="Polar residues" evidence="1">
    <location>
        <begin position="482"/>
        <end position="503"/>
    </location>
</feature>
<feature type="compositionally biased region" description="Low complexity" evidence="1">
    <location>
        <begin position="361"/>
        <end position="370"/>
    </location>
</feature>
<reference evidence="2" key="2">
    <citation type="journal article" date="2014" name="BMC Genomics">
        <title>A genomic perspective to assessing quality of mass-reared SIT flies used in Mediterranean fruit fly (Ceratitis capitata) eradication in California.</title>
        <authorList>
            <person name="Calla B."/>
            <person name="Hall B."/>
            <person name="Hou S."/>
            <person name="Geib S.M."/>
        </authorList>
    </citation>
    <scope>NUCLEOTIDE SEQUENCE</scope>
</reference>
<organism evidence="2">
    <name type="scientific">Ceratitis capitata</name>
    <name type="common">Mediterranean fruit fly</name>
    <name type="synonym">Tephritis capitata</name>
    <dbReference type="NCBI Taxonomy" id="7213"/>
    <lineage>
        <taxon>Eukaryota</taxon>
        <taxon>Metazoa</taxon>
        <taxon>Ecdysozoa</taxon>
        <taxon>Arthropoda</taxon>
        <taxon>Hexapoda</taxon>
        <taxon>Insecta</taxon>
        <taxon>Pterygota</taxon>
        <taxon>Neoptera</taxon>
        <taxon>Endopterygota</taxon>
        <taxon>Diptera</taxon>
        <taxon>Brachycera</taxon>
        <taxon>Muscomorpha</taxon>
        <taxon>Tephritoidea</taxon>
        <taxon>Tephritidae</taxon>
        <taxon>Ceratitis</taxon>
        <taxon>Ceratitis</taxon>
    </lineage>
</organism>
<feature type="compositionally biased region" description="Polar residues" evidence="1">
    <location>
        <begin position="556"/>
        <end position="573"/>
    </location>
</feature>
<feature type="compositionally biased region" description="Polar residues" evidence="1">
    <location>
        <begin position="122"/>
        <end position="132"/>
    </location>
</feature>
<feature type="region of interest" description="Disordered" evidence="1">
    <location>
        <begin position="382"/>
        <end position="401"/>
    </location>
</feature>
<sequence>MYKDSSCRSSPQPTPPKVTPTTTAITATAEAASDNNTVDAQASSKESIAITTTTKSTTATTKTLTAESTASDRDNKTGQAAANKCDDSTPSAATTYTEPESPTDEFTVSASTIAATRIIETSPATATSAPHLSNSTSTGTGTGNTPITLSLAAEHLEAAEYYQLSCASDCSVSSSTSLSSAANTSCGSSASDDSDENSEVYTFRARPAFPAHVLQSAPKRRAHWRREHAHAELSVDVDSRRGSAVSGWSGVTGVSGGGGSSSGQRRRHHAQHASVSADVRALRKIGYIASRVRFLAKIYGDFKLVNPYSPAKQRKQLQDILLRHSIPETDRKGAAAASGYRKKRETTAHTVTGTPPISQRSLTPDSSLASSSCKAEVGVTRITRAPRAEEEPTLSSFEDDDEAVVENIAEDVEDAEEEEEETSATFTAGTVRRKSSVLATSATAYDATRARSLAVLEELLVQFYEQRQHRITVIRRRHLSRRGSSTRGNGKIAGSNSATAQQPQHLIIMSGGSAVSTDSNASQHLMHTNAPNDVEQQTNLRNANNLYNNSDATAELVQQGSGSGTPSVASNISSQTKQKSTQPPPPPQQHQHQQQRSYSNAFLQPPFSGIGGGCMDRRRRASDCSAHPSSQQLLQQQLLSNQLQVTLKNNNFTVGGGKFPYHRGSCGGAGEHLLAANTIANRSTIILSKSCSNVEGVPTTAAVAATAAALYGDSTRKFSLGGHVDAPSNGNLVSSPALTPSPTAKQPYTTSSQSQQQQQQQSASG</sequence>
<dbReference type="EMBL" id="GAMC01021008">
    <property type="protein sequence ID" value="JAB85547.1"/>
    <property type="molecule type" value="mRNA"/>
</dbReference>
<feature type="region of interest" description="Disordered" evidence="1">
    <location>
        <begin position="248"/>
        <end position="274"/>
    </location>
</feature>
<feature type="compositionally biased region" description="Polar residues" evidence="1">
    <location>
        <begin position="728"/>
        <end position="750"/>
    </location>
</feature>
<feature type="compositionally biased region" description="Acidic residues" evidence="1">
    <location>
        <begin position="412"/>
        <end position="422"/>
    </location>
</feature>
<feature type="region of interest" description="Disordered" evidence="1">
    <location>
        <begin position="121"/>
        <end position="146"/>
    </location>
</feature>
<feature type="region of interest" description="Disordered" evidence="1">
    <location>
        <begin position="1"/>
        <end position="106"/>
    </location>
</feature>
<feature type="compositionally biased region" description="Low complexity" evidence="1">
    <location>
        <begin position="751"/>
        <end position="765"/>
    </location>
</feature>
<feature type="compositionally biased region" description="Low complexity" evidence="1">
    <location>
        <begin position="19"/>
        <end position="32"/>
    </location>
</feature>
<feature type="region of interest" description="Disordered" evidence="1">
    <location>
        <begin position="412"/>
        <end position="431"/>
    </location>
</feature>
<dbReference type="EMBL" id="GAMC01021006">
    <property type="protein sequence ID" value="JAB85549.1"/>
    <property type="molecule type" value="mRNA"/>
</dbReference>
<proteinExistence type="evidence at transcript level"/>
<reference evidence="2" key="1">
    <citation type="submission" date="2013-07" db="EMBL/GenBank/DDBJ databases">
        <authorList>
            <person name="Geib S."/>
        </authorList>
    </citation>
    <scope>NUCLEOTIDE SEQUENCE</scope>
</reference>
<accession>W8AM73</accession>
<name>W8AM73_CERCA</name>
<protein>
    <submittedName>
        <fullName evidence="2">Uncharacterized protein</fullName>
    </submittedName>
</protein>
<evidence type="ECO:0000313" key="2">
    <source>
        <dbReference type="EMBL" id="JAB85553.1"/>
    </source>
</evidence>
<feature type="compositionally biased region" description="Low complexity" evidence="1">
    <location>
        <begin position="133"/>
        <end position="146"/>
    </location>
</feature>
<evidence type="ECO:0000256" key="1">
    <source>
        <dbReference type="SAM" id="MobiDB-lite"/>
    </source>
</evidence>
<feature type="region of interest" description="Disordered" evidence="1">
    <location>
        <begin position="331"/>
        <end position="370"/>
    </location>
</feature>
<dbReference type="OrthoDB" id="546632at2759"/>